<evidence type="ECO:0000256" key="4">
    <source>
        <dbReference type="ARBA" id="ARBA00022692"/>
    </source>
</evidence>
<dbReference type="Pfam" id="PF13505">
    <property type="entry name" value="OMP_b-brl"/>
    <property type="match status" value="1"/>
</dbReference>
<evidence type="ECO:0000313" key="14">
    <source>
        <dbReference type="Proteomes" id="UP001164244"/>
    </source>
</evidence>
<dbReference type="CDD" id="cd07185">
    <property type="entry name" value="OmpA_C-like"/>
    <property type="match status" value="1"/>
</dbReference>
<dbReference type="GO" id="GO:0006811">
    <property type="term" value="P:monoatomic ion transport"/>
    <property type="evidence" value="ECO:0007669"/>
    <property type="project" value="UniProtKB-KW"/>
</dbReference>
<dbReference type="EMBL" id="CP110418">
    <property type="protein sequence ID" value="UZG51472.1"/>
    <property type="molecule type" value="Genomic_DNA"/>
</dbReference>
<evidence type="ECO:0000259" key="12">
    <source>
        <dbReference type="PROSITE" id="PS51123"/>
    </source>
</evidence>
<keyword evidence="4" id="KW-0812">Transmembrane</keyword>
<evidence type="ECO:0000256" key="3">
    <source>
        <dbReference type="ARBA" id="ARBA00022452"/>
    </source>
</evidence>
<feature type="domain" description="OmpA-like" evidence="12">
    <location>
        <begin position="226"/>
        <end position="341"/>
    </location>
</feature>
<keyword evidence="7" id="KW-0626">Porin</keyword>
<evidence type="ECO:0000256" key="1">
    <source>
        <dbReference type="ARBA" id="ARBA00004571"/>
    </source>
</evidence>
<evidence type="ECO:0000256" key="10">
    <source>
        <dbReference type="PROSITE-ProRule" id="PRU00473"/>
    </source>
</evidence>
<dbReference type="Proteomes" id="UP001164244">
    <property type="component" value="Chromosome"/>
</dbReference>
<dbReference type="PROSITE" id="PS51123">
    <property type="entry name" value="OMPA_2"/>
    <property type="match status" value="1"/>
</dbReference>
<dbReference type="Pfam" id="PF00691">
    <property type="entry name" value="OmpA"/>
    <property type="match status" value="1"/>
</dbReference>
<dbReference type="Gene3D" id="3.30.1330.60">
    <property type="entry name" value="OmpA-like domain"/>
    <property type="match status" value="1"/>
</dbReference>
<evidence type="ECO:0000256" key="6">
    <source>
        <dbReference type="ARBA" id="ARBA00023065"/>
    </source>
</evidence>
<sequence>MNKKLLALLAVAAVGVSVAGATPQTQFNKGEFQVDLGAASVEAKMDGAKDAHKWNFDGGVTYGWSDKTGIQYGYHGLNTKHLDTDMHELNLVRSLNKNVAVYGGYARIHNHDAGGTNNIAQAGVIGKTNLGSKVEVYGKAGVGTKNTTVLEAGLGYKVNEDWDINAGYRYINTKANEDHNVSFQGPVVGLSYRFGGQKSVAPVYTPAPAPVYTPAPAPVVEAPVYKTPKLDYYVQSIYFDSDQDVARADQYPNLTAAVNAAHQYSQDQVKLLGNADTDANPQYNIGLSERRVQYVAQYLVNNGVSADRFIGIANGDTKPVATNSTAAGKAENRRVDVYIHR</sequence>
<dbReference type="GO" id="GO:0046930">
    <property type="term" value="C:pore complex"/>
    <property type="evidence" value="ECO:0007669"/>
    <property type="project" value="UniProtKB-KW"/>
</dbReference>
<dbReference type="InterPro" id="IPR006665">
    <property type="entry name" value="OmpA-like"/>
</dbReference>
<dbReference type="SUPFAM" id="SSF56925">
    <property type="entry name" value="OMPA-like"/>
    <property type="match status" value="1"/>
</dbReference>
<feature type="chain" id="PRO_5041287078" evidence="11">
    <location>
        <begin position="22"/>
        <end position="341"/>
    </location>
</feature>
<dbReference type="KEGG" id="vrg:OKW85_02375"/>
<evidence type="ECO:0000256" key="8">
    <source>
        <dbReference type="ARBA" id="ARBA00023136"/>
    </source>
</evidence>
<dbReference type="InterPro" id="IPR011250">
    <property type="entry name" value="OMP/PagP_B-barrel"/>
</dbReference>
<evidence type="ECO:0000256" key="7">
    <source>
        <dbReference type="ARBA" id="ARBA00023114"/>
    </source>
</evidence>
<feature type="signal peptide" evidence="11">
    <location>
        <begin position="1"/>
        <end position="21"/>
    </location>
</feature>
<dbReference type="Gene3D" id="2.40.160.20">
    <property type="match status" value="1"/>
</dbReference>
<organism evidence="13 14">
    <name type="scientific">Veillonella rogosae</name>
    <dbReference type="NCBI Taxonomy" id="423477"/>
    <lineage>
        <taxon>Bacteria</taxon>
        <taxon>Bacillati</taxon>
        <taxon>Bacillota</taxon>
        <taxon>Negativicutes</taxon>
        <taxon>Veillonellales</taxon>
        <taxon>Veillonellaceae</taxon>
        <taxon>Veillonella</taxon>
    </lineage>
</organism>
<dbReference type="PRINTS" id="PR01021">
    <property type="entry name" value="OMPADOMAIN"/>
</dbReference>
<dbReference type="PANTHER" id="PTHR30329:SF21">
    <property type="entry name" value="LIPOPROTEIN YIAD-RELATED"/>
    <property type="match status" value="1"/>
</dbReference>
<keyword evidence="6" id="KW-0406">Ion transport</keyword>
<evidence type="ECO:0000256" key="2">
    <source>
        <dbReference type="ARBA" id="ARBA00022448"/>
    </source>
</evidence>
<dbReference type="RefSeq" id="WP_265138596.1">
    <property type="nucleotide sequence ID" value="NZ_CP110418.1"/>
</dbReference>
<evidence type="ECO:0000313" key="13">
    <source>
        <dbReference type="EMBL" id="UZG51472.1"/>
    </source>
</evidence>
<dbReference type="SUPFAM" id="SSF103088">
    <property type="entry name" value="OmpA-like"/>
    <property type="match status" value="1"/>
</dbReference>
<dbReference type="PANTHER" id="PTHR30329">
    <property type="entry name" value="STATOR ELEMENT OF FLAGELLAR MOTOR COMPLEX"/>
    <property type="match status" value="1"/>
</dbReference>
<accession>A0AA46X3Y0</accession>
<evidence type="ECO:0000256" key="11">
    <source>
        <dbReference type="SAM" id="SignalP"/>
    </source>
</evidence>
<gene>
    <name evidence="13" type="ORF">OKW85_02375</name>
</gene>
<reference evidence="13" key="1">
    <citation type="submission" date="2022-11" db="EMBL/GenBank/DDBJ databases">
        <title>Complete genome sequence of Veillonella rogosae KCOM 3468 isolated from human Subgingival dental plaque of Chronic peridontitis Lesion.</title>
        <authorList>
            <person name="Park S.-N."/>
            <person name="Lim Y.K."/>
            <person name="Kook J.-K."/>
        </authorList>
    </citation>
    <scope>NUCLEOTIDE SEQUENCE</scope>
    <source>
        <strain evidence="13">KCOM 3468</strain>
    </source>
</reference>
<name>A0AA46X3Y0_9FIRM</name>
<evidence type="ECO:0000256" key="5">
    <source>
        <dbReference type="ARBA" id="ARBA00022729"/>
    </source>
</evidence>
<keyword evidence="9" id="KW-0998">Cell outer membrane</keyword>
<keyword evidence="5 11" id="KW-0732">Signal</keyword>
<dbReference type="InterPro" id="IPR006664">
    <property type="entry name" value="OMP_bac"/>
</dbReference>
<proteinExistence type="predicted"/>
<dbReference type="AlphaFoldDB" id="A0AA46X3Y0"/>
<dbReference type="InterPro" id="IPR036737">
    <property type="entry name" value="OmpA-like_sf"/>
</dbReference>
<keyword evidence="2" id="KW-0813">Transport</keyword>
<dbReference type="GO" id="GO:0015288">
    <property type="term" value="F:porin activity"/>
    <property type="evidence" value="ECO:0007669"/>
    <property type="project" value="UniProtKB-KW"/>
</dbReference>
<evidence type="ECO:0000256" key="9">
    <source>
        <dbReference type="ARBA" id="ARBA00023237"/>
    </source>
</evidence>
<dbReference type="InterPro" id="IPR050330">
    <property type="entry name" value="Bact_OuterMem_StrucFunc"/>
</dbReference>
<protein>
    <submittedName>
        <fullName evidence="13">OmpA family protein</fullName>
    </submittedName>
</protein>
<dbReference type="GO" id="GO:0009279">
    <property type="term" value="C:cell outer membrane"/>
    <property type="evidence" value="ECO:0007669"/>
    <property type="project" value="UniProtKB-SubCell"/>
</dbReference>
<comment type="subcellular location">
    <subcellularLocation>
        <location evidence="1">Cell outer membrane</location>
        <topology evidence="1">Multi-pass membrane protein</topology>
    </subcellularLocation>
</comment>
<keyword evidence="3" id="KW-1134">Transmembrane beta strand</keyword>
<keyword evidence="8 10" id="KW-0472">Membrane</keyword>
<dbReference type="InterPro" id="IPR027385">
    <property type="entry name" value="Beta-barrel_OMP"/>
</dbReference>